<evidence type="ECO:0000259" key="6">
    <source>
        <dbReference type="PROSITE" id="PS50199"/>
    </source>
</evidence>
<dbReference type="PROSITE" id="PS01358">
    <property type="entry name" value="ZF_RANBP2_1"/>
    <property type="match status" value="1"/>
</dbReference>
<name>A0A7S2BY54_9EUKA</name>
<feature type="compositionally biased region" description="Polar residues" evidence="5">
    <location>
        <begin position="277"/>
        <end position="296"/>
    </location>
</feature>
<keyword evidence="1" id="KW-0479">Metal-binding</keyword>
<dbReference type="AlphaFoldDB" id="A0A7S2BY54"/>
<evidence type="ECO:0000256" key="4">
    <source>
        <dbReference type="PROSITE-ProRule" id="PRU00322"/>
    </source>
</evidence>
<protein>
    <recommendedName>
        <fullName evidence="6">RanBP2-type domain-containing protein</fullName>
    </recommendedName>
</protein>
<evidence type="ECO:0000256" key="1">
    <source>
        <dbReference type="ARBA" id="ARBA00022723"/>
    </source>
</evidence>
<keyword evidence="2 4" id="KW-0863">Zinc-finger</keyword>
<feature type="compositionally biased region" description="Low complexity" evidence="5">
    <location>
        <begin position="370"/>
        <end position="385"/>
    </location>
</feature>
<evidence type="ECO:0000256" key="2">
    <source>
        <dbReference type="ARBA" id="ARBA00022771"/>
    </source>
</evidence>
<dbReference type="InterPro" id="IPR001876">
    <property type="entry name" value="Znf_RanBP2"/>
</dbReference>
<feature type="region of interest" description="Disordered" evidence="5">
    <location>
        <begin position="268"/>
        <end position="312"/>
    </location>
</feature>
<dbReference type="SMART" id="SM00547">
    <property type="entry name" value="ZnF_RBZ"/>
    <property type="match status" value="1"/>
</dbReference>
<feature type="region of interest" description="Disordered" evidence="5">
    <location>
        <begin position="215"/>
        <end position="252"/>
    </location>
</feature>
<dbReference type="EMBL" id="HBGU01008490">
    <property type="protein sequence ID" value="CAD9408803.1"/>
    <property type="molecule type" value="Transcribed_RNA"/>
</dbReference>
<feature type="region of interest" description="Disordered" evidence="5">
    <location>
        <begin position="55"/>
        <end position="97"/>
    </location>
</feature>
<sequence length="402" mass="41054">MTSRIDNPNRVGSGFINFGAMERNTQPAANWQTGSLVQPGHGGAVAPPQVSEIWNAAPNKQPAPPQPTIPQMPVPPQPFAAQPGSAAPFAASPPAEPHSLLHSIGALGLGPSTQASAAALQAAQVQRPPVVSAPFPSMGAGMPPVQPAQVQSFMNGAAPTAPPQQSSLMSMLSNPPPPPAPSLTPAFGGGLGNGTVPNAGASRVNAAAFASVPPQVAQPFQPPPQAASFGAPPAGFGAPPNSARTAPPPAAAAVPKVLASAADYGQAAMAYKPPPSSQGQSVSRKPEQQSAGSARGSTPRVPETRPAEEWECRRCTFINNASLWECEICSFDRPGKHEQQEAAKAATPRADSDSGWRTASAARKPPPQPASNSNSAAASGKSKAQSKNEKRRAKKRTDGTFE</sequence>
<dbReference type="PROSITE" id="PS50199">
    <property type="entry name" value="ZF_RANBP2_2"/>
    <property type="match status" value="1"/>
</dbReference>
<evidence type="ECO:0000256" key="5">
    <source>
        <dbReference type="SAM" id="MobiDB-lite"/>
    </source>
</evidence>
<dbReference type="Gene3D" id="2.30.30.380">
    <property type="entry name" value="Zn-finger domain of Sec23/24"/>
    <property type="match status" value="1"/>
</dbReference>
<feature type="region of interest" description="Disordered" evidence="5">
    <location>
        <begin position="155"/>
        <end position="199"/>
    </location>
</feature>
<proteinExistence type="predicted"/>
<reference evidence="7" key="1">
    <citation type="submission" date="2021-01" db="EMBL/GenBank/DDBJ databases">
        <authorList>
            <person name="Corre E."/>
            <person name="Pelletier E."/>
            <person name="Niang G."/>
            <person name="Scheremetjew M."/>
            <person name="Finn R."/>
            <person name="Kale V."/>
            <person name="Holt S."/>
            <person name="Cochrane G."/>
            <person name="Meng A."/>
            <person name="Brown T."/>
            <person name="Cohen L."/>
        </authorList>
    </citation>
    <scope>NUCLEOTIDE SEQUENCE</scope>
    <source>
        <strain evidence="7">UTEX LB 985</strain>
    </source>
</reference>
<accession>A0A7S2BY54</accession>
<feature type="region of interest" description="Disordered" evidence="5">
    <location>
        <begin position="336"/>
        <end position="402"/>
    </location>
</feature>
<evidence type="ECO:0000313" key="7">
    <source>
        <dbReference type="EMBL" id="CAD9408803.1"/>
    </source>
</evidence>
<feature type="compositionally biased region" description="Basic and acidic residues" evidence="5">
    <location>
        <begin position="302"/>
        <end position="312"/>
    </location>
</feature>
<feature type="compositionally biased region" description="Low complexity" evidence="5">
    <location>
        <begin position="79"/>
        <end position="93"/>
    </location>
</feature>
<dbReference type="GO" id="GO:0008270">
    <property type="term" value="F:zinc ion binding"/>
    <property type="evidence" value="ECO:0007669"/>
    <property type="project" value="UniProtKB-KW"/>
</dbReference>
<evidence type="ECO:0000256" key="3">
    <source>
        <dbReference type="ARBA" id="ARBA00022833"/>
    </source>
</evidence>
<dbReference type="SUPFAM" id="SSF90209">
    <property type="entry name" value="Ran binding protein zinc finger-like"/>
    <property type="match status" value="1"/>
</dbReference>
<keyword evidence="3" id="KW-0862">Zinc</keyword>
<feature type="domain" description="RanBP2-type" evidence="6">
    <location>
        <begin position="305"/>
        <end position="335"/>
    </location>
</feature>
<feature type="compositionally biased region" description="Low complexity" evidence="5">
    <location>
        <begin position="163"/>
        <end position="173"/>
    </location>
</feature>
<dbReference type="InterPro" id="IPR036443">
    <property type="entry name" value="Znf_RanBP2_sf"/>
</dbReference>
<gene>
    <name evidence="7" type="ORF">CBRE1094_LOCUS4625</name>
</gene>
<organism evidence="7">
    <name type="scientific">Haptolina brevifila</name>
    <dbReference type="NCBI Taxonomy" id="156173"/>
    <lineage>
        <taxon>Eukaryota</taxon>
        <taxon>Haptista</taxon>
        <taxon>Haptophyta</taxon>
        <taxon>Prymnesiophyceae</taxon>
        <taxon>Prymnesiales</taxon>
        <taxon>Prymnesiaceae</taxon>
        <taxon>Haptolina</taxon>
    </lineage>
</organism>
<dbReference type="Pfam" id="PF00641">
    <property type="entry name" value="Zn_ribbon_RanBP"/>
    <property type="match status" value="1"/>
</dbReference>
<feature type="compositionally biased region" description="Low complexity" evidence="5">
    <location>
        <begin position="226"/>
        <end position="252"/>
    </location>
</feature>
<feature type="compositionally biased region" description="Pro residues" evidence="5">
    <location>
        <begin position="61"/>
        <end position="78"/>
    </location>
</feature>